<feature type="compositionally biased region" description="Polar residues" evidence="6">
    <location>
        <begin position="260"/>
        <end position="273"/>
    </location>
</feature>
<dbReference type="InterPro" id="IPR013087">
    <property type="entry name" value="Znf_C2H2_type"/>
</dbReference>
<gene>
    <name evidence="8" type="ORF">BGZ80_001381</name>
</gene>
<keyword evidence="9" id="KW-1185">Reference proteome</keyword>
<evidence type="ECO:0000256" key="6">
    <source>
        <dbReference type="SAM" id="MobiDB-lite"/>
    </source>
</evidence>
<evidence type="ECO:0000256" key="3">
    <source>
        <dbReference type="ARBA" id="ARBA00022771"/>
    </source>
</evidence>
<dbReference type="PROSITE" id="PS50157">
    <property type="entry name" value="ZINC_FINGER_C2H2_2"/>
    <property type="match status" value="1"/>
</dbReference>
<dbReference type="Proteomes" id="UP000703661">
    <property type="component" value="Unassembled WGS sequence"/>
</dbReference>
<dbReference type="SUPFAM" id="SSF57667">
    <property type="entry name" value="beta-beta-alpha zinc fingers"/>
    <property type="match status" value="1"/>
</dbReference>
<feature type="domain" description="C2H2-type" evidence="7">
    <location>
        <begin position="289"/>
        <end position="316"/>
    </location>
</feature>
<evidence type="ECO:0000259" key="7">
    <source>
        <dbReference type="PROSITE" id="PS50157"/>
    </source>
</evidence>
<feature type="compositionally biased region" description="Polar residues" evidence="6">
    <location>
        <begin position="225"/>
        <end position="237"/>
    </location>
</feature>
<dbReference type="GO" id="GO:0005634">
    <property type="term" value="C:nucleus"/>
    <property type="evidence" value="ECO:0007669"/>
    <property type="project" value="TreeGrafter"/>
</dbReference>
<keyword evidence="4" id="KW-0862">Zinc</keyword>
<name>A0A9P6N1Q5_9FUNG</name>
<dbReference type="AlphaFoldDB" id="A0A9P6N1Q5"/>
<dbReference type="Gene3D" id="3.30.160.60">
    <property type="entry name" value="Classic Zinc Finger"/>
    <property type="match status" value="2"/>
</dbReference>
<protein>
    <recommendedName>
        <fullName evidence="7">C2H2-type domain-containing protein</fullName>
    </recommendedName>
</protein>
<keyword evidence="2" id="KW-0677">Repeat</keyword>
<reference evidence="8" key="1">
    <citation type="journal article" date="2020" name="Fungal Divers.">
        <title>Resolving the Mortierellaceae phylogeny through synthesis of multi-gene phylogenetics and phylogenomics.</title>
        <authorList>
            <person name="Vandepol N."/>
            <person name="Liber J."/>
            <person name="Desiro A."/>
            <person name="Na H."/>
            <person name="Kennedy M."/>
            <person name="Barry K."/>
            <person name="Grigoriev I.V."/>
            <person name="Miller A.N."/>
            <person name="O'Donnell K."/>
            <person name="Stajich J.E."/>
            <person name="Bonito G."/>
        </authorList>
    </citation>
    <scope>NUCLEOTIDE SEQUENCE</scope>
    <source>
        <strain evidence="8">NRRL 2769</strain>
    </source>
</reference>
<evidence type="ECO:0000256" key="5">
    <source>
        <dbReference type="PROSITE-ProRule" id="PRU00042"/>
    </source>
</evidence>
<dbReference type="GO" id="GO:0043565">
    <property type="term" value="F:sequence-specific DNA binding"/>
    <property type="evidence" value="ECO:0007669"/>
    <property type="project" value="TreeGrafter"/>
</dbReference>
<comment type="caution">
    <text evidence="8">The sequence shown here is derived from an EMBL/GenBank/DDBJ whole genome shotgun (WGS) entry which is preliminary data.</text>
</comment>
<dbReference type="GO" id="GO:0000981">
    <property type="term" value="F:DNA-binding transcription factor activity, RNA polymerase II-specific"/>
    <property type="evidence" value="ECO:0007669"/>
    <property type="project" value="TreeGrafter"/>
</dbReference>
<dbReference type="PANTHER" id="PTHR24408:SF58">
    <property type="entry name" value="TRANSCRIPTION FACTOR (TFIIIA), PUTATIVE (AFU_ORTHOLOGUE AFUA_1G05150)-RELATED"/>
    <property type="match status" value="1"/>
</dbReference>
<dbReference type="GO" id="GO:0008270">
    <property type="term" value="F:zinc ion binding"/>
    <property type="evidence" value="ECO:0007669"/>
    <property type="project" value="UniProtKB-KW"/>
</dbReference>
<evidence type="ECO:0000256" key="2">
    <source>
        <dbReference type="ARBA" id="ARBA00022737"/>
    </source>
</evidence>
<sequence>MVATTAVKTEPSSLSAMAFSGLEITSAERDSPVPSHLGFEQDAENPSNYLIKSRIGPGTVGAKSSHRRRSKVQKEHIVSTAVTNMDPQPPTPLSPVASFPEGRIMHLPRGNINVKQETIEPSISALATPTSASAHANSIAFYDMLSMATSTNAELMFGQHHRVLSATSQDSRGGHCIGSVTSPVSKSVPHGRCSSSSSNSNHIVSSLSAPRKEGFPMEYQVVNTSGTQDPVISSRVGNNTKSNSSTHTSPDPDVEANADIETSTDLNEVSPSAINDEDEESDTENSRPATCPHCSKEFQSKGLLRSHVVSHSSDRPFVCWDCTDKSYKRNHDLLRHRREKHNVDGAVAPSRGSGRNSRGVREATVDRITHQPTIASQNLIPHRDIIYPTHAMMYLGSRGGGGGLQDLSPPSSGSPLDPYGGMEYVQHNHGHPLYSPHSQTNADLGMELEMSTPKTQTFKLKLDDINFNLYNNNNDDATTHARCIWLNGHYYNNNSEPASVIPPSPATHTTFRGI</sequence>
<dbReference type="SMART" id="SM00355">
    <property type="entry name" value="ZnF_C2H2"/>
    <property type="match status" value="2"/>
</dbReference>
<accession>A0A9P6N1Q5</accession>
<feature type="region of interest" description="Disordered" evidence="6">
    <location>
        <begin position="168"/>
        <end position="211"/>
    </location>
</feature>
<keyword evidence="3 5" id="KW-0863">Zinc-finger</keyword>
<keyword evidence="1" id="KW-0479">Metal-binding</keyword>
<evidence type="ECO:0000256" key="1">
    <source>
        <dbReference type="ARBA" id="ARBA00022723"/>
    </source>
</evidence>
<feature type="compositionally biased region" description="Low complexity" evidence="6">
    <location>
        <begin position="238"/>
        <end position="249"/>
    </location>
</feature>
<feature type="region of interest" description="Disordered" evidence="6">
    <location>
        <begin position="225"/>
        <end position="293"/>
    </location>
</feature>
<dbReference type="PROSITE" id="PS00028">
    <property type="entry name" value="ZINC_FINGER_C2H2_1"/>
    <property type="match status" value="1"/>
</dbReference>
<evidence type="ECO:0000313" key="8">
    <source>
        <dbReference type="EMBL" id="KAG0021949.1"/>
    </source>
</evidence>
<dbReference type="PANTHER" id="PTHR24408">
    <property type="entry name" value="ZINC FINGER PROTEIN"/>
    <property type="match status" value="1"/>
</dbReference>
<evidence type="ECO:0000313" key="9">
    <source>
        <dbReference type="Proteomes" id="UP000703661"/>
    </source>
</evidence>
<feature type="region of interest" description="Disordered" evidence="6">
    <location>
        <begin position="28"/>
        <end position="74"/>
    </location>
</feature>
<feature type="compositionally biased region" description="Low complexity" evidence="6">
    <location>
        <begin position="194"/>
        <end position="208"/>
    </location>
</feature>
<dbReference type="EMBL" id="JAAAID010000131">
    <property type="protein sequence ID" value="KAG0021949.1"/>
    <property type="molecule type" value="Genomic_DNA"/>
</dbReference>
<dbReference type="InterPro" id="IPR036236">
    <property type="entry name" value="Znf_C2H2_sf"/>
</dbReference>
<evidence type="ECO:0000256" key="4">
    <source>
        <dbReference type="ARBA" id="ARBA00022833"/>
    </source>
</evidence>
<proteinExistence type="predicted"/>
<organism evidence="8 9">
    <name type="scientific">Entomortierella chlamydospora</name>
    <dbReference type="NCBI Taxonomy" id="101097"/>
    <lineage>
        <taxon>Eukaryota</taxon>
        <taxon>Fungi</taxon>
        <taxon>Fungi incertae sedis</taxon>
        <taxon>Mucoromycota</taxon>
        <taxon>Mortierellomycotina</taxon>
        <taxon>Mortierellomycetes</taxon>
        <taxon>Mortierellales</taxon>
        <taxon>Mortierellaceae</taxon>
        <taxon>Entomortierella</taxon>
    </lineage>
</organism>